<dbReference type="Pfam" id="PF00565">
    <property type="entry name" value="SNase"/>
    <property type="match status" value="1"/>
</dbReference>
<reference evidence="5 6" key="1">
    <citation type="submission" date="2015-03" db="EMBL/GenBank/DDBJ databases">
        <authorList>
            <person name="Hassan Y.I."/>
            <person name="Lepp D."/>
            <person name="Li X.-Z."/>
            <person name="Zhou T."/>
        </authorList>
    </citation>
    <scope>NUCLEOTIDE SEQUENCE [LARGE SCALE GENOMIC DNA]</scope>
    <source>
        <strain evidence="5 6">BD-c194</strain>
    </source>
</reference>
<dbReference type="PANTHER" id="PTHR12302">
    <property type="entry name" value="EBNA2 BINDING PROTEIN P100"/>
    <property type="match status" value="1"/>
</dbReference>
<dbReference type="PANTHER" id="PTHR12302:SF3">
    <property type="entry name" value="SERINE_THREONINE-PROTEIN KINASE 31"/>
    <property type="match status" value="1"/>
</dbReference>
<dbReference type="GO" id="GO:0004519">
    <property type="term" value="F:endonuclease activity"/>
    <property type="evidence" value="ECO:0007669"/>
    <property type="project" value="UniProtKB-KW"/>
</dbReference>
<dbReference type="Proteomes" id="UP000033632">
    <property type="component" value="Unassembled WGS sequence"/>
</dbReference>
<comment type="caution">
    <text evidence="5">The sequence shown here is derived from an EMBL/GenBank/DDBJ whole genome shotgun (WGS) entry which is preliminary data.</text>
</comment>
<evidence type="ECO:0000256" key="2">
    <source>
        <dbReference type="ARBA" id="ARBA00022759"/>
    </source>
</evidence>
<keyword evidence="2" id="KW-0255">Endonuclease</keyword>
<dbReference type="Gene3D" id="2.40.50.90">
    <property type="match status" value="1"/>
</dbReference>
<dbReference type="AlphaFoldDB" id="A0A0F5FSK3"/>
<sequence>MLAAAATIAAPARACEELRAGPVGVVTQVVDGDTVMLDSGLVVRMIGTQAPKLPLGREGFEAWPMAEEAREALVSMALGKRVRLGYGGQEVDRYERALAHVFVLGDGEDDVWLQREMVGQGLARVYSFPDNRKCLGLLYAAEGSARGGRLGIWTDPYYSVRAADRPEEILARTGHYELVEGRVLLADEAGGRVYLNFGRYWKEDFTVVIEGAALRLFAGDGLDPLALEGALVRVRGWIDERDGPRVEVTHPEQIEVLAAR</sequence>
<dbReference type="PATRIC" id="fig|443610.3.peg.1124"/>
<accession>A0A0F5FSK3</accession>
<keyword evidence="1" id="KW-0540">Nuclease</keyword>
<dbReference type="PROSITE" id="PS50830">
    <property type="entry name" value="TNASE_3"/>
    <property type="match status" value="1"/>
</dbReference>
<evidence type="ECO:0000256" key="3">
    <source>
        <dbReference type="ARBA" id="ARBA00022801"/>
    </source>
</evidence>
<dbReference type="SMART" id="SM00318">
    <property type="entry name" value="SNc"/>
    <property type="match status" value="1"/>
</dbReference>
<protein>
    <submittedName>
        <fullName evidence="5">Nuclease (SNase domain protein)</fullName>
    </submittedName>
</protein>
<dbReference type="InterPro" id="IPR035437">
    <property type="entry name" value="SNase_OB-fold_sf"/>
</dbReference>
<evidence type="ECO:0000313" key="5">
    <source>
        <dbReference type="EMBL" id="KKB11142.1"/>
    </source>
</evidence>
<name>A0A0F5FSK3_9HYPH</name>
<proteinExistence type="predicted"/>
<feature type="domain" description="TNase-like" evidence="4">
    <location>
        <begin position="20"/>
        <end position="155"/>
    </location>
</feature>
<evidence type="ECO:0000313" key="6">
    <source>
        <dbReference type="Proteomes" id="UP000033632"/>
    </source>
</evidence>
<dbReference type="STRING" id="443610.VE25_14405"/>
<dbReference type="GO" id="GO:0016787">
    <property type="term" value="F:hydrolase activity"/>
    <property type="evidence" value="ECO:0007669"/>
    <property type="project" value="UniProtKB-KW"/>
</dbReference>
<evidence type="ECO:0000259" key="4">
    <source>
        <dbReference type="PROSITE" id="PS50830"/>
    </source>
</evidence>
<dbReference type="EMBL" id="JZEX01000123">
    <property type="protein sequence ID" value="KKB11142.1"/>
    <property type="molecule type" value="Genomic_DNA"/>
</dbReference>
<organism evidence="5 6">
    <name type="scientific">Devosia geojensis</name>
    <dbReference type="NCBI Taxonomy" id="443610"/>
    <lineage>
        <taxon>Bacteria</taxon>
        <taxon>Pseudomonadati</taxon>
        <taxon>Pseudomonadota</taxon>
        <taxon>Alphaproteobacteria</taxon>
        <taxon>Hyphomicrobiales</taxon>
        <taxon>Devosiaceae</taxon>
        <taxon>Devosia</taxon>
    </lineage>
</organism>
<dbReference type="InterPro" id="IPR016071">
    <property type="entry name" value="Staphylococal_nuclease_OB-fold"/>
</dbReference>
<gene>
    <name evidence="5" type="ORF">VE25_14405</name>
</gene>
<keyword evidence="6" id="KW-1185">Reference proteome</keyword>
<keyword evidence="3" id="KW-0378">Hydrolase</keyword>
<dbReference type="SUPFAM" id="SSF50199">
    <property type="entry name" value="Staphylococcal nuclease"/>
    <property type="match status" value="1"/>
</dbReference>
<evidence type="ECO:0000256" key="1">
    <source>
        <dbReference type="ARBA" id="ARBA00022722"/>
    </source>
</evidence>